<dbReference type="InterPro" id="IPR053097">
    <property type="entry name" value="Prespore_vesicle_assoc"/>
</dbReference>
<keyword evidence="2" id="KW-0472">Membrane</keyword>
<feature type="region of interest" description="Disordered" evidence="1">
    <location>
        <begin position="221"/>
        <end position="240"/>
    </location>
</feature>
<protein>
    <submittedName>
        <fullName evidence="3">Uncharacterized protein</fullName>
    </submittedName>
</protein>
<dbReference type="InterPro" id="IPR036908">
    <property type="entry name" value="RlpA-like_sf"/>
</dbReference>
<dbReference type="SUPFAM" id="SSF50685">
    <property type="entry name" value="Barwin-like endoglucanases"/>
    <property type="match status" value="1"/>
</dbReference>
<dbReference type="PANTHER" id="PTHR34586:SF3">
    <property type="entry name" value="FOLLISTATIN-LIKE DOMAIN-CONTAINING PROTEIN"/>
    <property type="match status" value="1"/>
</dbReference>
<feature type="region of interest" description="Disordered" evidence="1">
    <location>
        <begin position="1"/>
        <end position="47"/>
    </location>
</feature>
<dbReference type="RefSeq" id="XP_062692369.1">
    <property type="nucleotide sequence ID" value="XM_062833034.1"/>
</dbReference>
<sequence length="464" mass="51205">MASHDSERDLPIPLPSPLQSHPPDFPTDSHADTDPAPVSPISSIFPMSTVPTWPGFGAGLRMVSPSPPPTAVYPRPLPSLPSLDTSPEAARQEPAYVTRTRLRVERRIRYLPEWETPRNPPKRSKLQQTRNLLSSIPFFEARKQPSFVKKQHKPRSMSIPSLFSLMDPPVVEEKDEAMPPNDQHGANNAGWRKSLGFGYGKNSSAGLDVERHGEGGIVPTHTVTTLGSIPNPPPPPRLTEKERMRSWVNRRLLPPEKQYPLGLNRRRFCFFVLLPLLLLLLLGLALGLGLGLGLKHNDDDSNLPIPPPLGEDPPMAIHQATFNHYSPSNGTGACGYNITNDEVVVAISYKIWDEAAKRAASLLPQELQDSSLNPDPNTNPLCGKVIWLGRNDDLENRDNWIQARVADRCAPERCPEGEDLDLTAGAFEAVYSSSLGSANSDAGEEQDGGREGWWVWDAEADVRE</sequence>
<dbReference type="CDD" id="cd22191">
    <property type="entry name" value="DPBB_RlpA_EXP_N-like"/>
    <property type="match status" value="1"/>
</dbReference>
<keyword evidence="4" id="KW-1185">Reference proteome</keyword>
<organism evidence="3 4">
    <name type="scientific">Neurospora hispaniola</name>
    <dbReference type="NCBI Taxonomy" id="588809"/>
    <lineage>
        <taxon>Eukaryota</taxon>
        <taxon>Fungi</taxon>
        <taxon>Dikarya</taxon>
        <taxon>Ascomycota</taxon>
        <taxon>Pezizomycotina</taxon>
        <taxon>Sordariomycetes</taxon>
        <taxon>Sordariomycetidae</taxon>
        <taxon>Sordariales</taxon>
        <taxon>Sordariaceae</taxon>
        <taxon>Neurospora</taxon>
    </lineage>
</organism>
<evidence type="ECO:0000313" key="3">
    <source>
        <dbReference type="EMBL" id="KAK3491186.1"/>
    </source>
</evidence>
<evidence type="ECO:0000256" key="2">
    <source>
        <dbReference type="SAM" id="Phobius"/>
    </source>
</evidence>
<feature type="transmembrane region" description="Helical" evidence="2">
    <location>
        <begin position="268"/>
        <end position="294"/>
    </location>
</feature>
<evidence type="ECO:0000256" key="1">
    <source>
        <dbReference type="SAM" id="MobiDB-lite"/>
    </source>
</evidence>
<dbReference type="Proteomes" id="UP001285908">
    <property type="component" value="Unassembled WGS sequence"/>
</dbReference>
<proteinExistence type="predicted"/>
<dbReference type="GeneID" id="87870656"/>
<evidence type="ECO:0000313" key="4">
    <source>
        <dbReference type="Proteomes" id="UP001285908"/>
    </source>
</evidence>
<dbReference type="AlphaFoldDB" id="A0AAJ0I724"/>
<reference evidence="3 4" key="1">
    <citation type="journal article" date="2023" name="Mol. Phylogenet. Evol.">
        <title>Genome-scale phylogeny and comparative genomics of the fungal order Sordariales.</title>
        <authorList>
            <person name="Hensen N."/>
            <person name="Bonometti L."/>
            <person name="Westerberg I."/>
            <person name="Brannstrom I.O."/>
            <person name="Guillou S."/>
            <person name="Cros-Aarteil S."/>
            <person name="Calhoun S."/>
            <person name="Haridas S."/>
            <person name="Kuo A."/>
            <person name="Mondo S."/>
            <person name="Pangilinan J."/>
            <person name="Riley R."/>
            <person name="LaButti K."/>
            <person name="Andreopoulos B."/>
            <person name="Lipzen A."/>
            <person name="Chen C."/>
            <person name="Yan M."/>
            <person name="Daum C."/>
            <person name="Ng V."/>
            <person name="Clum A."/>
            <person name="Steindorff A."/>
            <person name="Ohm R.A."/>
            <person name="Martin F."/>
            <person name="Silar P."/>
            <person name="Natvig D.O."/>
            <person name="Lalanne C."/>
            <person name="Gautier V."/>
            <person name="Ament-Velasquez S.L."/>
            <person name="Kruys A."/>
            <person name="Hutchinson M.I."/>
            <person name="Powell A.J."/>
            <person name="Barry K."/>
            <person name="Miller A.N."/>
            <person name="Grigoriev I.V."/>
            <person name="Debuchy R."/>
            <person name="Gladieux P."/>
            <person name="Hiltunen Thoren M."/>
            <person name="Johannesson H."/>
        </authorList>
    </citation>
    <scope>NUCLEOTIDE SEQUENCE [LARGE SCALE GENOMIC DNA]</scope>
    <source>
        <strain evidence="3 4">FGSC 10403</strain>
    </source>
</reference>
<gene>
    <name evidence="3" type="ORF">B0T23DRAFT_178258</name>
</gene>
<keyword evidence="2" id="KW-0812">Transmembrane</keyword>
<dbReference type="PANTHER" id="PTHR34586">
    <property type="entry name" value="SPERACT/SCAVENGER RECEPTOR DOMAIN-CONTAINING PROTEIN"/>
    <property type="match status" value="1"/>
</dbReference>
<dbReference type="EMBL" id="JAULSX010000005">
    <property type="protein sequence ID" value="KAK3491186.1"/>
    <property type="molecule type" value="Genomic_DNA"/>
</dbReference>
<comment type="caution">
    <text evidence="3">The sequence shown here is derived from an EMBL/GenBank/DDBJ whole genome shotgun (WGS) entry which is preliminary data.</text>
</comment>
<keyword evidence="2" id="KW-1133">Transmembrane helix</keyword>
<name>A0AAJ0I724_9PEZI</name>
<accession>A0AAJ0I724</accession>
<feature type="compositionally biased region" description="Basic and acidic residues" evidence="1">
    <location>
        <begin position="1"/>
        <end position="10"/>
    </location>
</feature>
<dbReference type="Gene3D" id="2.40.40.10">
    <property type="entry name" value="RlpA-like domain"/>
    <property type="match status" value="1"/>
</dbReference>